<dbReference type="KEGG" id="hro:HELRODRAFT_170155"/>
<reference evidence="3" key="3">
    <citation type="submission" date="2015-06" db="UniProtKB">
        <authorList>
            <consortium name="EnsemblMetazoa"/>
        </authorList>
    </citation>
    <scope>IDENTIFICATION</scope>
</reference>
<dbReference type="Proteomes" id="UP000015101">
    <property type="component" value="Unassembled WGS sequence"/>
</dbReference>
<reference evidence="4" key="1">
    <citation type="submission" date="2012-12" db="EMBL/GenBank/DDBJ databases">
        <authorList>
            <person name="Hellsten U."/>
            <person name="Grimwood J."/>
            <person name="Chapman J.A."/>
            <person name="Shapiro H."/>
            <person name="Aerts A."/>
            <person name="Otillar R.P."/>
            <person name="Terry A.Y."/>
            <person name="Boore J.L."/>
            <person name="Simakov O."/>
            <person name="Marletaz F."/>
            <person name="Cho S.-J."/>
            <person name="Edsinger-Gonzales E."/>
            <person name="Havlak P."/>
            <person name="Kuo D.-H."/>
            <person name="Larsson T."/>
            <person name="Lv J."/>
            <person name="Arendt D."/>
            <person name="Savage R."/>
            <person name="Osoegawa K."/>
            <person name="de Jong P."/>
            <person name="Lindberg D.R."/>
            <person name="Seaver E.C."/>
            <person name="Weisblat D.A."/>
            <person name="Putnam N.H."/>
            <person name="Grigoriev I.V."/>
            <person name="Rokhsar D.S."/>
        </authorList>
    </citation>
    <scope>NUCLEOTIDE SEQUENCE</scope>
</reference>
<dbReference type="HOGENOM" id="CLU_1455949_0_0_1"/>
<feature type="coiled-coil region" evidence="1">
    <location>
        <begin position="12"/>
        <end position="39"/>
    </location>
</feature>
<reference evidence="2 4" key="2">
    <citation type="journal article" date="2013" name="Nature">
        <title>Insights into bilaterian evolution from three spiralian genomes.</title>
        <authorList>
            <person name="Simakov O."/>
            <person name="Marletaz F."/>
            <person name="Cho S.J."/>
            <person name="Edsinger-Gonzales E."/>
            <person name="Havlak P."/>
            <person name="Hellsten U."/>
            <person name="Kuo D.H."/>
            <person name="Larsson T."/>
            <person name="Lv J."/>
            <person name="Arendt D."/>
            <person name="Savage R."/>
            <person name="Osoegawa K."/>
            <person name="de Jong P."/>
            <person name="Grimwood J."/>
            <person name="Chapman J.A."/>
            <person name="Shapiro H."/>
            <person name="Aerts A."/>
            <person name="Otillar R.P."/>
            <person name="Terry A.Y."/>
            <person name="Boore J.L."/>
            <person name="Grigoriev I.V."/>
            <person name="Lindberg D.R."/>
            <person name="Seaver E.C."/>
            <person name="Weisblat D.A."/>
            <person name="Putnam N.H."/>
            <person name="Rokhsar D.S."/>
        </authorList>
    </citation>
    <scope>NUCLEOTIDE SEQUENCE</scope>
</reference>
<evidence type="ECO:0000313" key="4">
    <source>
        <dbReference type="Proteomes" id="UP000015101"/>
    </source>
</evidence>
<gene>
    <name evidence="3" type="primary">20203102</name>
    <name evidence="2" type="ORF">HELRODRAFT_170155</name>
</gene>
<evidence type="ECO:0000313" key="2">
    <source>
        <dbReference type="EMBL" id="ESO07611.1"/>
    </source>
</evidence>
<keyword evidence="1" id="KW-0175">Coiled coil</keyword>
<keyword evidence="4" id="KW-1185">Reference proteome</keyword>
<dbReference type="InParanoid" id="T1F2Q3"/>
<evidence type="ECO:0000313" key="3">
    <source>
        <dbReference type="EnsemblMetazoa" id="HelroP170155"/>
    </source>
</evidence>
<dbReference type="EMBL" id="KB096183">
    <property type="protein sequence ID" value="ESO07611.1"/>
    <property type="molecule type" value="Genomic_DNA"/>
</dbReference>
<sequence>MRSKLAGVSMAMEDMKKSLDRENALRVSAENELKDLKMSLVKNKLSKQLETLAIQNALQEKHMLQMELQLQRLDKSVDGRSENDSKEDIAENIPEDPIVNPETLENQNFNANCSNIIIRSCTKKDEGNKLNINKKVGFECSELLEKNCPKNDRPQKSKASSLERHHLKNSDIKKCLQEFDPLYHLN</sequence>
<dbReference type="RefSeq" id="XP_009014222.1">
    <property type="nucleotide sequence ID" value="XM_009015974.1"/>
</dbReference>
<dbReference type="EMBL" id="AMQM01003485">
    <property type="status" value="NOT_ANNOTATED_CDS"/>
    <property type="molecule type" value="Genomic_DNA"/>
</dbReference>
<proteinExistence type="predicted"/>
<accession>T1F2Q3</accession>
<organism evidence="3 4">
    <name type="scientific">Helobdella robusta</name>
    <name type="common">Californian leech</name>
    <dbReference type="NCBI Taxonomy" id="6412"/>
    <lineage>
        <taxon>Eukaryota</taxon>
        <taxon>Metazoa</taxon>
        <taxon>Spiralia</taxon>
        <taxon>Lophotrochozoa</taxon>
        <taxon>Annelida</taxon>
        <taxon>Clitellata</taxon>
        <taxon>Hirudinea</taxon>
        <taxon>Rhynchobdellida</taxon>
        <taxon>Glossiphoniidae</taxon>
        <taxon>Helobdella</taxon>
    </lineage>
</organism>
<dbReference type="AlphaFoldDB" id="T1F2Q3"/>
<evidence type="ECO:0000256" key="1">
    <source>
        <dbReference type="SAM" id="Coils"/>
    </source>
</evidence>
<dbReference type="GeneID" id="20203102"/>
<name>T1F2Q3_HELRO</name>
<dbReference type="CTD" id="20203102"/>
<dbReference type="EnsemblMetazoa" id="HelroT170155">
    <property type="protein sequence ID" value="HelroP170155"/>
    <property type="gene ID" value="HelroG170155"/>
</dbReference>
<protein>
    <submittedName>
        <fullName evidence="2 3">Uncharacterized protein</fullName>
    </submittedName>
</protein>